<gene>
    <name evidence="3" type="ORF">GJV26_06970</name>
</gene>
<keyword evidence="1" id="KW-1133">Transmembrane helix</keyword>
<accession>A0A6I3X5Q7</accession>
<keyword evidence="1" id="KW-0472">Membrane</keyword>
<evidence type="ECO:0008006" key="5">
    <source>
        <dbReference type="Google" id="ProtNLM"/>
    </source>
</evidence>
<name>A0A6I3X5Q7_9BURK</name>
<feature type="signal peptide" evidence="2">
    <location>
        <begin position="1"/>
        <end position="20"/>
    </location>
</feature>
<dbReference type="EMBL" id="WNWM01000002">
    <property type="protein sequence ID" value="MUI12219.1"/>
    <property type="molecule type" value="Genomic_DNA"/>
</dbReference>
<sequence length="59" mass="6016">MKPSFLHALPLLAAAAPVRAALPDGAAAEPGALVVVLACVVLLCLMGKGRRDGPFRPEP</sequence>
<dbReference type="Proteomes" id="UP000431684">
    <property type="component" value="Unassembled WGS sequence"/>
</dbReference>
<keyword evidence="1" id="KW-0812">Transmembrane</keyword>
<organism evidence="3 4">
    <name type="scientific">Pseudoduganella dura</name>
    <dbReference type="NCBI Taxonomy" id="321982"/>
    <lineage>
        <taxon>Bacteria</taxon>
        <taxon>Pseudomonadati</taxon>
        <taxon>Pseudomonadota</taxon>
        <taxon>Betaproteobacteria</taxon>
        <taxon>Burkholderiales</taxon>
        <taxon>Oxalobacteraceae</taxon>
        <taxon>Telluria group</taxon>
        <taxon>Pseudoduganella</taxon>
    </lineage>
</organism>
<evidence type="ECO:0000313" key="3">
    <source>
        <dbReference type="EMBL" id="MUI12219.1"/>
    </source>
</evidence>
<evidence type="ECO:0000256" key="2">
    <source>
        <dbReference type="SAM" id="SignalP"/>
    </source>
</evidence>
<feature type="chain" id="PRO_5026192384" description="PEP-CTERM sorting domain-containing protein" evidence="2">
    <location>
        <begin position="21"/>
        <end position="59"/>
    </location>
</feature>
<proteinExistence type="predicted"/>
<dbReference type="AlphaFoldDB" id="A0A6I3X5Q7"/>
<feature type="transmembrane region" description="Helical" evidence="1">
    <location>
        <begin position="30"/>
        <end position="47"/>
    </location>
</feature>
<evidence type="ECO:0000256" key="1">
    <source>
        <dbReference type="SAM" id="Phobius"/>
    </source>
</evidence>
<keyword evidence="4" id="KW-1185">Reference proteome</keyword>
<reference evidence="3 4" key="1">
    <citation type="submission" date="2019-11" db="EMBL/GenBank/DDBJ databases">
        <title>Draft Genome Sequences of Six Type Strains of the Genus Massilia.</title>
        <authorList>
            <person name="Miess H."/>
            <person name="Frediansyah A."/>
            <person name="Goeker M."/>
            <person name="Gross H."/>
        </authorList>
    </citation>
    <scope>NUCLEOTIDE SEQUENCE [LARGE SCALE GENOMIC DNA]</scope>
    <source>
        <strain evidence="3 4">DSM 17513</strain>
    </source>
</reference>
<keyword evidence="2" id="KW-0732">Signal</keyword>
<comment type="caution">
    <text evidence="3">The sequence shown here is derived from an EMBL/GenBank/DDBJ whole genome shotgun (WGS) entry which is preliminary data.</text>
</comment>
<evidence type="ECO:0000313" key="4">
    <source>
        <dbReference type="Proteomes" id="UP000431684"/>
    </source>
</evidence>
<protein>
    <recommendedName>
        <fullName evidence="5">PEP-CTERM sorting domain-containing protein</fullName>
    </recommendedName>
</protein>
<dbReference type="RefSeq" id="WP_155708201.1">
    <property type="nucleotide sequence ID" value="NZ_BMWU01000032.1"/>
</dbReference>